<comment type="caution">
    <text evidence="3">The sequence shown here is derived from an EMBL/GenBank/DDBJ whole genome shotgun (WGS) entry which is preliminary data.</text>
</comment>
<feature type="compositionally biased region" description="Polar residues" evidence="1">
    <location>
        <begin position="985"/>
        <end position="997"/>
    </location>
</feature>
<dbReference type="PANTHER" id="PTHR12280">
    <property type="entry name" value="PANTOTHENATE KINASE"/>
    <property type="match status" value="1"/>
</dbReference>
<dbReference type="InterPro" id="IPR015353">
    <property type="entry name" value="Rubisco_LSMT_subst-bd"/>
</dbReference>
<dbReference type="SUPFAM" id="SSF82199">
    <property type="entry name" value="SET domain"/>
    <property type="match status" value="1"/>
</dbReference>
<dbReference type="Proteomes" id="UP001642484">
    <property type="component" value="Unassembled WGS sequence"/>
</dbReference>
<gene>
    <name evidence="3" type="ORF">CCMP2556_LOCUS49954</name>
</gene>
<feature type="compositionally biased region" description="Polar residues" evidence="1">
    <location>
        <begin position="963"/>
        <end position="974"/>
    </location>
</feature>
<evidence type="ECO:0000313" key="4">
    <source>
        <dbReference type="Proteomes" id="UP001642484"/>
    </source>
</evidence>
<dbReference type="InterPro" id="IPR001214">
    <property type="entry name" value="SET_dom"/>
</dbReference>
<dbReference type="Gene3D" id="6.10.10.60">
    <property type="match status" value="1"/>
</dbReference>
<proteinExistence type="predicted"/>
<keyword evidence="4" id="KW-1185">Reference proteome</keyword>
<name>A0ABP0S3S9_9DINO</name>
<dbReference type="NCBIfam" id="TIGR00555">
    <property type="entry name" value="panK_eukar"/>
    <property type="match status" value="1"/>
</dbReference>
<dbReference type="InterPro" id="IPR046341">
    <property type="entry name" value="SET_dom_sf"/>
</dbReference>
<dbReference type="Pfam" id="PF09273">
    <property type="entry name" value="Rubis-subs-bind"/>
    <property type="match status" value="1"/>
</dbReference>
<dbReference type="InterPro" id="IPR004567">
    <property type="entry name" value="Type_II_PanK"/>
</dbReference>
<dbReference type="Gene3D" id="3.30.420.40">
    <property type="match status" value="1"/>
</dbReference>
<dbReference type="PROSITE" id="PS50280">
    <property type="entry name" value="SET"/>
    <property type="match status" value="1"/>
</dbReference>
<dbReference type="InterPro" id="IPR036464">
    <property type="entry name" value="Rubisco_LSMT_subst-bd_sf"/>
</dbReference>
<dbReference type="Gene3D" id="3.30.420.510">
    <property type="match status" value="1"/>
</dbReference>
<dbReference type="Pfam" id="PF03630">
    <property type="entry name" value="Fumble"/>
    <property type="match status" value="1"/>
</dbReference>
<feature type="region of interest" description="Disordered" evidence="1">
    <location>
        <begin position="1"/>
        <end position="26"/>
    </location>
</feature>
<dbReference type="EMBL" id="CAXAMN010026917">
    <property type="protein sequence ID" value="CAK9106971.1"/>
    <property type="molecule type" value="Genomic_DNA"/>
</dbReference>
<dbReference type="Gene3D" id="3.90.1420.10">
    <property type="entry name" value="Rubisco LSMT, substrate-binding domain"/>
    <property type="match status" value="1"/>
</dbReference>
<dbReference type="Gene3D" id="3.90.1410.10">
    <property type="entry name" value="set domain protein methyltransferase, domain 1"/>
    <property type="match status" value="1"/>
</dbReference>
<protein>
    <recommendedName>
        <fullName evidence="2">SET domain-containing protein</fullName>
    </recommendedName>
</protein>
<dbReference type="SUPFAM" id="SSF53067">
    <property type="entry name" value="Actin-like ATPase domain"/>
    <property type="match status" value="2"/>
</dbReference>
<evidence type="ECO:0000256" key="1">
    <source>
        <dbReference type="SAM" id="MobiDB-lite"/>
    </source>
</evidence>
<accession>A0ABP0S3S9</accession>
<feature type="region of interest" description="Disordered" evidence="1">
    <location>
        <begin position="948"/>
        <end position="997"/>
    </location>
</feature>
<reference evidence="3 4" key="1">
    <citation type="submission" date="2024-02" db="EMBL/GenBank/DDBJ databases">
        <authorList>
            <person name="Chen Y."/>
            <person name="Shah S."/>
            <person name="Dougan E. K."/>
            <person name="Thang M."/>
            <person name="Chan C."/>
        </authorList>
    </citation>
    <scope>NUCLEOTIDE SEQUENCE [LARGE SCALE GENOMIC DNA]</scope>
</reference>
<dbReference type="InterPro" id="IPR043129">
    <property type="entry name" value="ATPase_NBD"/>
</dbReference>
<evidence type="ECO:0000313" key="3">
    <source>
        <dbReference type="EMBL" id="CAK9106971.1"/>
    </source>
</evidence>
<sequence length="997" mass="110100">MEEDDVAIEDMKSGLQGPDEGGRTGHNTGGWKSSLIFDVLRPPPLPELKAFADNMVDADWGGHSGSRLGLDIGGTLAKLVFFESEIRPSWCNGRFAQVIKSLGVQTVKSEDDREFRDFVLSRQGSFWGAQDKELSFYDEELEGVFHFLCFQTDKMERFVALLAAQDLHHQIDEIYTTGGGAYKYSRLFSERLGINLKPVDELGVVVKGISWLLRRPISDEVCWLSDEPPKSPNFESECHFLDSANSLFPFILVNIGSGVSIVKVDGTDRFERISGSALGGGTFWGLCNLLCPDCKEFSEASCLAVAGDSSKLNLLVEDIYGGDYELTGGRKLPGTLVASFFAKAGRNGQAHDDAAVLNALITMISQNICQIAFLNSKLHSISRIVFTGNFLRQNQVARQAIATNMRRVSGAGLAGKQLHALFLEHEGYFGALGSFLHNVEVENAASKVPTCQRLPTLLGSMQSPALANALWTSKRTSLLQRTWNTFNRCLGCRESDESKQGLEDGRRSLTGEAIATEGRGTMKRKKLEENAQLEKWLGENGVWVSESADWGRPSSGVSMAVETREQTENEVSGRGLVARRDVECYEDLAQETIMSKFPDTFPEDAFVYENYVWAYSVLFSRAVRLDFPDDLDAEDIVALVPYIDLINHNPNSESRIRGVSEGASIPGVSEPERSVVVRADRYINKYEQIYISYGRKSNAQLLMLYGFSMERNTQDFVTFSTGQLLEDSPFAEVKKRILEELEVPKEGVFPLYRDRFTGEMMMFLRLAVVQPDDLDMDEDADEQQVYRALKQLDIKQATGEVSERRALICLRGIVQDLQDAYPTTIQEDEALIRDRQMWTSQHRVTGCKKHQSNLGTSLLAMVSNLVAMVSNLVAMASNLVGMASNLLAMSSNLVAMSSNLIAMASNLLAMSSNLVAMASNLVAMASNRVAMASNLLAMSSNLVLSRDGLQPTRDGLQPRSDGLQPTSDELQPSSDGLRPTRDGLQHSSDGLQPTTPT</sequence>
<dbReference type="PANTHER" id="PTHR12280:SF30">
    <property type="entry name" value="FUMBLE"/>
    <property type="match status" value="1"/>
</dbReference>
<feature type="domain" description="SET" evidence="2">
    <location>
        <begin position="555"/>
        <end position="694"/>
    </location>
</feature>
<dbReference type="SUPFAM" id="SSF81822">
    <property type="entry name" value="RuBisCo LSMT C-terminal, substrate-binding domain"/>
    <property type="match status" value="1"/>
</dbReference>
<evidence type="ECO:0000259" key="2">
    <source>
        <dbReference type="PROSITE" id="PS50280"/>
    </source>
</evidence>
<organism evidence="3 4">
    <name type="scientific">Durusdinium trenchii</name>
    <dbReference type="NCBI Taxonomy" id="1381693"/>
    <lineage>
        <taxon>Eukaryota</taxon>
        <taxon>Sar</taxon>
        <taxon>Alveolata</taxon>
        <taxon>Dinophyceae</taxon>
        <taxon>Suessiales</taxon>
        <taxon>Symbiodiniaceae</taxon>
        <taxon>Durusdinium</taxon>
    </lineage>
</organism>